<reference evidence="1" key="1">
    <citation type="submission" date="2023-10" db="EMBL/GenBank/DDBJ databases">
        <authorList>
            <person name="Rodriguez Cubillos JULIANA M."/>
            <person name="De Vega J."/>
        </authorList>
    </citation>
    <scope>NUCLEOTIDE SEQUENCE</scope>
</reference>
<dbReference type="EMBL" id="CASHSV030000823">
    <property type="protein sequence ID" value="CAJ2677620.1"/>
    <property type="molecule type" value="Genomic_DNA"/>
</dbReference>
<evidence type="ECO:0000313" key="2">
    <source>
        <dbReference type="Proteomes" id="UP001177021"/>
    </source>
</evidence>
<dbReference type="Proteomes" id="UP001177021">
    <property type="component" value="Unassembled WGS sequence"/>
</dbReference>
<evidence type="ECO:0000313" key="1">
    <source>
        <dbReference type="EMBL" id="CAJ2677620.1"/>
    </source>
</evidence>
<keyword evidence="2" id="KW-1185">Reference proteome</keyword>
<comment type="caution">
    <text evidence="1">The sequence shown here is derived from an EMBL/GenBank/DDBJ whole genome shotgun (WGS) entry which is preliminary data.</text>
</comment>
<protein>
    <submittedName>
        <fullName evidence="1">Uncharacterized protein</fullName>
    </submittedName>
</protein>
<name>A0ACB0M8I6_TRIPR</name>
<sequence>MELEIISREFIKPSSPTPPHHRKFSLSFIDHITVRNYVPLLFFYNDIKVCDQTSKISHLKNSLSQILSIYYPFAGRFKDQLSIECNDQGVSFLVANITETKLSTILQNPTENVLNPLFPDELQWKKMDWNESILVIQINCFACGGFVISVCACHKIIDAATAFNFMNDWAKLNREEGDSNSKLLLPNNLLYAGDTIFSQGNLPKFPEREFVIDKTIVCKRFVFEASKIKLLKNMVNSDSPTVKNPTRVEVVMSLIYKSVISALGLNYKTTSLRMAVDLRKRMVPLLSKKSVGNLIWFLVVTNPESHDLIFKIRQGLCEFCEVYPKKFGGEEKDFSFIFECLKQDTTSVTKSNNDQSWILFSSWCRFPIYEVDFGWGKPIWVTTSTCPVRNAIVLMDTKDGDGIEAIVNMEENDMIMFENDVELLQYASLNPSILCN</sequence>
<organism evidence="1 2">
    <name type="scientific">Trifolium pratense</name>
    <name type="common">Red clover</name>
    <dbReference type="NCBI Taxonomy" id="57577"/>
    <lineage>
        <taxon>Eukaryota</taxon>
        <taxon>Viridiplantae</taxon>
        <taxon>Streptophyta</taxon>
        <taxon>Embryophyta</taxon>
        <taxon>Tracheophyta</taxon>
        <taxon>Spermatophyta</taxon>
        <taxon>Magnoliopsida</taxon>
        <taxon>eudicotyledons</taxon>
        <taxon>Gunneridae</taxon>
        <taxon>Pentapetalae</taxon>
        <taxon>rosids</taxon>
        <taxon>fabids</taxon>
        <taxon>Fabales</taxon>
        <taxon>Fabaceae</taxon>
        <taxon>Papilionoideae</taxon>
        <taxon>50 kb inversion clade</taxon>
        <taxon>NPAAA clade</taxon>
        <taxon>Hologalegina</taxon>
        <taxon>IRL clade</taxon>
        <taxon>Trifolieae</taxon>
        <taxon>Trifolium</taxon>
    </lineage>
</organism>
<gene>
    <name evidence="1" type="ORF">MILVUS5_LOCUS40077</name>
</gene>
<proteinExistence type="predicted"/>
<accession>A0ACB0M8I6</accession>